<evidence type="ECO:0000256" key="9">
    <source>
        <dbReference type="ARBA" id="ARBA00023295"/>
    </source>
</evidence>
<dbReference type="SMART" id="SM00642">
    <property type="entry name" value="Aamy"/>
    <property type="match status" value="1"/>
</dbReference>
<dbReference type="PIRSF" id="PIRSF006337">
    <property type="entry name" value="Trehalose_TreZ"/>
    <property type="match status" value="1"/>
</dbReference>
<dbReference type="InterPro" id="IPR014756">
    <property type="entry name" value="Ig_E-set"/>
</dbReference>
<comment type="similarity">
    <text evidence="3 14">Belongs to the glycosyl hydrolase 13 family.</text>
</comment>
<feature type="domain" description="Glycosyl hydrolase family 13 catalytic" evidence="15">
    <location>
        <begin position="113"/>
        <end position="449"/>
    </location>
</feature>
<dbReference type="SUPFAM" id="SSF81296">
    <property type="entry name" value="E set domains"/>
    <property type="match status" value="1"/>
</dbReference>
<evidence type="ECO:0000256" key="4">
    <source>
        <dbReference type="ARBA" id="ARBA00012268"/>
    </source>
</evidence>
<evidence type="ECO:0000256" key="12">
    <source>
        <dbReference type="ARBA" id="ARBA00034013"/>
    </source>
</evidence>
<dbReference type="Pfam" id="PF11941">
    <property type="entry name" value="DUF3459"/>
    <property type="match status" value="1"/>
</dbReference>
<accession>A0ABY6CC61</accession>
<evidence type="ECO:0000259" key="15">
    <source>
        <dbReference type="SMART" id="SM00642"/>
    </source>
</evidence>
<evidence type="ECO:0000256" key="8">
    <source>
        <dbReference type="ARBA" id="ARBA00023277"/>
    </source>
</evidence>
<evidence type="ECO:0000313" key="16">
    <source>
        <dbReference type="EMBL" id="UXN69413.1"/>
    </source>
</evidence>
<keyword evidence="7 14" id="KW-0378">Hydrolase</keyword>
<dbReference type="PANTHER" id="PTHR43651">
    <property type="entry name" value="1,4-ALPHA-GLUCAN-BRANCHING ENZYME"/>
    <property type="match status" value="1"/>
</dbReference>
<dbReference type="RefSeq" id="WP_262167858.1">
    <property type="nucleotide sequence ID" value="NZ_CP104965.1"/>
</dbReference>
<gene>
    <name evidence="16" type="primary">treZ</name>
    <name evidence="16" type="ORF">N8A98_19630</name>
</gene>
<organism evidence="16 17">
    <name type="scientific">Devosia neptuniae</name>
    <dbReference type="NCBI Taxonomy" id="191302"/>
    <lineage>
        <taxon>Bacteria</taxon>
        <taxon>Pseudomonadati</taxon>
        <taxon>Pseudomonadota</taxon>
        <taxon>Alphaproteobacteria</taxon>
        <taxon>Hyphomicrobiales</taxon>
        <taxon>Devosiaceae</taxon>
        <taxon>Devosia</taxon>
    </lineage>
</organism>
<dbReference type="Gene3D" id="3.20.20.80">
    <property type="entry name" value="Glycosidases"/>
    <property type="match status" value="1"/>
</dbReference>
<evidence type="ECO:0000256" key="7">
    <source>
        <dbReference type="ARBA" id="ARBA00022801"/>
    </source>
</evidence>
<protein>
    <recommendedName>
        <fullName evidence="5 13">Malto-oligosyltrehalose trehalohydrolase</fullName>
        <shortName evidence="14">MTHase</shortName>
        <ecNumber evidence="4 13">3.2.1.141</ecNumber>
    </recommendedName>
    <alternativeName>
        <fullName evidence="11 14">4-alpha-D-((1-&gt;4)-alpha-D-glucano)trehalose trehalohydrolase</fullName>
    </alternativeName>
    <alternativeName>
        <fullName evidence="10 14">Maltooligosyl trehalose trehalohydrolase</fullName>
    </alternativeName>
</protein>
<evidence type="ECO:0000256" key="1">
    <source>
        <dbReference type="ARBA" id="ARBA00004496"/>
    </source>
</evidence>
<evidence type="ECO:0000256" key="5">
    <source>
        <dbReference type="ARBA" id="ARBA00015938"/>
    </source>
</evidence>
<evidence type="ECO:0000256" key="14">
    <source>
        <dbReference type="PIRNR" id="PIRNR006337"/>
    </source>
</evidence>
<keyword evidence="17" id="KW-1185">Reference proteome</keyword>
<keyword evidence="9 14" id="KW-0326">Glycosidase</keyword>
<dbReference type="CDD" id="cd11325">
    <property type="entry name" value="AmyAc_GTHase"/>
    <property type="match status" value="1"/>
</dbReference>
<comment type="subcellular location">
    <subcellularLocation>
        <location evidence="1">Cytoplasm</location>
    </subcellularLocation>
</comment>
<dbReference type="InterPro" id="IPR044901">
    <property type="entry name" value="Trehalose_TreZ_E-set_sf"/>
</dbReference>
<dbReference type="Pfam" id="PF00128">
    <property type="entry name" value="Alpha-amylase"/>
    <property type="match status" value="1"/>
</dbReference>
<evidence type="ECO:0000256" key="11">
    <source>
        <dbReference type="ARBA" id="ARBA00033284"/>
    </source>
</evidence>
<dbReference type="InterPro" id="IPR022567">
    <property type="entry name" value="DUF3459"/>
</dbReference>
<evidence type="ECO:0000256" key="2">
    <source>
        <dbReference type="ARBA" id="ARBA00005199"/>
    </source>
</evidence>
<dbReference type="CDD" id="cd02853">
    <property type="entry name" value="E_set_MTHase_like_N"/>
    <property type="match status" value="1"/>
</dbReference>
<dbReference type="Gene3D" id="1.10.10.760">
    <property type="entry name" value="E-set domains of sugar-utilizing enzymes"/>
    <property type="match status" value="1"/>
</dbReference>
<dbReference type="Gene3D" id="2.60.40.10">
    <property type="entry name" value="Immunoglobulins"/>
    <property type="match status" value="1"/>
</dbReference>
<dbReference type="Proteomes" id="UP001061862">
    <property type="component" value="Chromosome"/>
</dbReference>
<dbReference type="InterPro" id="IPR017853">
    <property type="entry name" value="GH"/>
</dbReference>
<evidence type="ECO:0000256" key="6">
    <source>
        <dbReference type="ARBA" id="ARBA00022490"/>
    </source>
</evidence>
<keyword evidence="8" id="KW-0119">Carbohydrate metabolism</keyword>
<name>A0ABY6CC61_9HYPH</name>
<comment type="pathway">
    <text evidence="2 14">Glycan biosynthesis; trehalose biosynthesis.</text>
</comment>
<dbReference type="SUPFAM" id="SSF51445">
    <property type="entry name" value="(Trans)glycosidases"/>
    <property type="match status" value="1"/>
</dbReference>
<reference evidence="16 17" key="1">
    <citation type="submission" date="2022-09" db="EMBL/GenBank/DDBJ databases">
        <title>Interaction between co-microsymbionts with complementary sets of symbiotic genes in legume-rhizobium systems.</title>
        <authorList>
            <person name="Safronova V."/>
            <person name="Sazanova A."/>
            <person name="Afonin A."/>
            <person name="Chirak E."/>
        </authorList>
    </citation>
    <scope>NUCLEOTIDE SEQUENCE [LARGE SCALE GENOMIC DNA]</scope>
    <source>
        <strain evidence="16 17">A18/4-1</strain>
    </source>
</reference>
<proteinExistence type="inferred from homology"/>
<comment type="catalytic activity">
    <reaction evidence="12 14">
        <text>hydrolysis of (1-&gt;4)-alpha-D-glucosidic linkage in 4-alpha-D-[(1-&gt;4)-alpha-D-glucanosyl]n trehalose to yield trehalose and (1-&gt;4)-alpha-D-glucan.</text>
        <dbReference type="EC" id="3.2.1.141"/>
    </reaction>
</comment>
<dbReference type="EC" id="3.2.1.141" evidence="4 13"/>
<dbReference type="NCBIfam" id="TIGR02402">
    <property type="entry name" value="trehalose_TreZ"/>
    <property type="match status" value="1"/>
</dbReference>
<dbReference type="EMBL" id="CP104965">
    <property type="protein sequence ID" value="UXN69413.1"/>
    <property type="molecule type" value="Genomic_DNA"/>
</dbReference>
<dbReference type="InterPro" id="IPR006047">
    <property type="entry name" value="GH13_cat_dom"/>
</dbReference>
<evidence type="ECO:0000256" key="13">
    <source>
        <dbReference type="NCBIfam" id="TIGR02402"/>
    </source>
</evidence>
<evidence type="ECO:0000256" key="10">
    <source>
        <dbReference type="ARBA" id="ARBA00032057"/>
    </source>
</evidence>
<dbReference type="PANTHER" id="PTHR43651:SF11">
    <property type="entry name" value="MALTO-OLIGOSYLTREHALOSE TREHALOHYDROLASE"/>
    <property type="match status" value="1"/>
</dbReference>
<dbReference type="InterPro" id="IPR013783">
    <property type="entry name" value="Ig-like_fold"/>
</dbReference>
<keyword evidence="6" id="KW-0963">Cytoplasm</keyword>
<evidence type="ECO:0000256" key="3">
    <source>
        <dbReference type="ARBA" id="ARBA00008061"/>
    </source>
</evidence>
<dbReference type="InterPro" id="IPR012768">
    <property type="entry name" value="Trehalose_TreZ"/>
</dbReference>
<evidence type="ECO:0000313" key="17">
    <source>
        <dbReference type="Proteomes" id="UP001061862"/>
    </source>
</evidence>
<sequence>MFRPDALGAVPFGSGTRFSLWALGHDAAAVEIEGVGTFDLEPVGDGYFSTDIPGIGVGARYWFRIDNGPRVPDLASRCQPEGNDGPSVVVASDFAWSDAGWGGVERRDQVLYELHIGAFTRQGTWQAATSRLAALRELGVTIVQVMPVGTFKGQFGWGYDTTLPYAPFAAYGAPDDMRAFVDAAHACGIGVILDVVYNHVGIGDHYRAYSEHYFTTRYENEWGASFNYDGEGSRAVRDFVTGNAVYWIRDFHLDGLRIDAAQAMFGASEEHILAEITRSVRAAAGGRATYVVVENQPQEHRMIDPPERGGHGMDAMVSDDFQHAVRVAATGHNDFYYRDYLGTPQELVSAVKYGFLYQGQRSDMRDKAYGTYNLATPPEHFVHFLENHDQVANSARGFRLSRLMSPARLRAVTSLLLLGPQTPCLFQGQEFGATNPFLYFFGVSGDDARAVAEGRRKSLTNFPGVADPVMQERLPDPADPATFEASKLDWAEAERHAGILALHRDLLRMRREDPAFSQAGERRVDGAVIGEAALLIRYFTPDPSGHRLLLLNLGRDLQIGVVAEPLLAPADGHRWQVAWSSEHPDYDGAGRRPIDPEKFWILPSDCALVLRSEPRS</sequence>